<proteinExistence type="predicted"/>
<dbReference type="PATRIC" id="fig|1462.6.peg.2575"/>
<dbReference type="EMBL" id="JYBP01000003">
    <property type="protein sequence ID" value="KJE25865.1"/>
    <property type="molecule type" value="Genomic_DNA"/>
</dbReference>
<gene>
    <name evidence="1" type="ORF">LG52_2300</name>
</gene>
<comment type="caution">
    <text evidence="1">The sequence shown here is derived from an EMBL/GenBank/DDBJ whole genome shotgun (WGS) entry which is preliminary data.</text>
</comment>
<organism evidence="1 2">
    <name type="scientific">Geobacillus kaustophilus</name>
    <dbReference type="NCBI Taxonomy" id="1462"/>
    <lineage>
        <taxon>Bacteria</taxon>
        <taxon>Bacillati</taxon>
        <taxon>Bacillota</taxon>
        <taxon>Bacilli</taxon>
        <taxon>Bacillales</taxon>
        <taxon>Anoxybacillaceae</taxon>
        <taxon>Geobacillus</taxon>
        <taxon>Geobacillus thermoleovorans group</taxon>
    </lineage>
</organism>
<protein>
    <submittedName>
        <fullName evidence="1">Uncharacterized protein</fullName>
    </submittedName>
</protein>
<evidence type="ECO:0000313" key="1">
    <source>
        <dbReference type="EMBL" id="KJE25865.1"/>
    </source>
</evidence>
<sequence length="50" mass="5918">MGTPMLITIYSHETMNHAQYVVFRLRGMTLLGQPPYFAVRRVLPIKKERR</sequence>
<evidence type="ECO:0000313" key="2">
    <source>
        <dbReference type="Proteomes" id="UP000032522"/>
    </source>
</evidence>
<name>A0A0D8BNZ9_GEOKU</name>
<dbReference type="AlphaFoldDB" id="A0A0D8BNZ9"/>
<reference evidence="1 2" key="1">
    <citation type="submission" date="2015-01" db="EMBL/GenBank/DDBJ databases">
        <authorList>
            <person name="Filippidou S."/>
            <person name="Jeanneret N."/>
            <person name="Russel-Delif L."/>
            <person name="Junier T."/>
            <person name="Wunderlin T."/>
            <person name="Molina V."/>
            <person name="Johnson S.L."/>
            <person name="Davenport K.W."/>
            <person name="Chain P.S."/>
            <person name="Dorador C."/>
            <person name="Junier P."/>
        </authorList>
    </citation>
    <scope>NUCLEOTIDE SEQUENCE [LARGE SCALE GENOMIC DNA]</scope>
    <source>
        <strain evidence="1 2">Et7/4</strain>
    </source>
</reference>
<dbReference type="Proteomes" id="UP000032522">
    <property type="component" value="Unassembled WGS sequence"/>
</dbReference>
<accession>A0A0D8BNZ9</accession>